<accession>A0A6M4IS95</accession>
<dbReference type="Pfam" id="PF11755">
    <property type="entry name" value="DUF3311"/>
    <property type="match status" value="1"/>
</dbReference>
<name>A0A6M4IS95_9BACT</name>
<dbReference type="EMBL" id="CP053085">
    <property type="protein sequence ID" value="QJR36609.1"/>
    <property type="molecule type" value="Genomic_DNA"/>
</dbReference>
<protein>
    <submittedName>
        <fullName evidence="2">DUF3311 domain-containing protein</fullName>
    </submittedName>
</protein>
<dbReference type="InterPro" id="IPR021741">
    <property type="entry name" value="DUF3311"/>
</dbReference>
<evidence type="ECO:0000256" key="1">
    <source>
        <dbReference type="SAM" id="Phobius"/>
    </source>
</evidence>
<proteinExistence type="predicted"/>
<organism evidence="2 3">
    <name type="scientific">Gemmatimonas groenlandica</name>
    <dbReference type="NCBI Taxonomy" id="2732249"/>
    <lineage>
        <taxon>Bacteria</taxon>
        <taxon>Pseudomonadati</taxon>
        <taxon>Gemmatimonadota</taxon>
        <taxon>Gemmatimonadia</taxon>
        <taxon>Gemmatimonadales</taxon>
        <taxon>Gemmatimonadaceae</taxon>
        <taxon>Gemmatimonas</taxon>
    </lineage>
</organism>
<dbReference type="KEGG" id="ggr:HKW67_14370"/>
<reference evidence="2 3" key="1">
    <citation type="submission" date="2020-05" db="EMBL/GenBank/DDBJ databases">
        <title>Complete genome sequence of Gemmatimonas greenlandica TET16.</title>
        <authorList>
            <person name="Zeng Y."/>
        </authorList>
    </citation>
    <scope>NUCLEOTIDE SEQUENCE [LARGE SCALE GENOMIC DNA]</scope>
    <source>
        <strain evidence="2 3">TET16</strain>
    </source>
</reference>
<evidence type="ECO:0000313" key="3">
    <source>
        <dbReference type="Proteomes" id="UP000500938"/>
    </source>
</evidence>
<evidence type="ECO:0000313" key="2">
    <source>
        <dbReference type="EMBL" id="QJR36609.1"/>
    </source>
</evidence>
<keyword evidence="3" id="KW-1185">Reference proteome</keyword>
<dbReference type="Proteomes" id="UP000500938">
    <property type="component" value="Chromosome"/>
</dbReference>
<feature type="transmembrane region" description="Helical" evidence="1">
    <location>
        <begin position="35"/>
        <end position="57"/>
    </location>
</feature>
<gene>
    <name evidence="2" type="ORF">HKW67_14370</name>
</gene>
<keyword evidence="1" id="KW-1133">Transmembrane helix</keyword>
<dbReference type="RefSeq" id="WP_171226041.1">
    <property type="nucleotide sequence ID" value="NZ_CP053085.1"/>
</dbReference>
<keyword evidence="1" id="KW-0472">Membrane</keyword>
<dbReference type="AlphaFoldDB" id="A0A6M4IS95"/>
<sequence length="62" mass="6907">MTKPYRLLALVPAVAILGAPWFANRVEPRILGMPFLLGWIVFWVLMTSVVMAIIGALDVRDP</sequence>
<keyword evidence="1" id="KW-0812">Transmembrane</keyword>